<evidence type="ECO:0000313" key="1">
    <source>
        <dbReference type="EMBL" id="EHH06317.1"/>
    </source>
</evidence>
<reference evidence="1 2" key="1">
    <citation type="journal article" date="2012" name="J. Bacteriol.">
        <title>Draft Genome Sequence of Plant Growth-Promoting Rhizobium Mesorhizobium amorphae, Isolated from Zinc-Lead Mine Tailings.</title>
        <authorList>
            <person name="Hao X."/>
            <person name="Lin Y."/>
            <person name="Johnstone L."/>
            <person name="Baltrus D.A."/>
            <person name="Miller S.J."/>
            <person name="Wei G."/>
            <person name="Rensing C."/>
        </authorList>
    </citation>
    <scope>NUCLEOTIDE SEQUENCE [LARGE SCALE GENOMIC DNA]</scope>
    <source>
        <strain evidence="1 2">CCNWGS0123</strain>
    </source>
</reference>
<organism evidence="1 2">
    <name type="scientific">Mesorhizobium amorphae CCNWGS0123</name>
    <dbReference type="NCBI Taxonomy" id="1082933"/>
    <lineage>
        <taxon>Bacteria</taxon>
        <taxon>Pseudomonadati</taxon>
        <taxon>Pseudomonadota</taxon>
        <taxon>Alphaproteobacteria</taxon>
        <taxon>Hyphomicrobiales</taxon>
        <taxon>Phyllobacteriaceae</taxon>
        <taxon>Mesorhizobium</taxon>
    </lineage>
</organism>
<proteinExistence type="predicted"/>
<dbReference type="AlphaFoldDB" id="G6YID6"/>
<name>G6YID6_9HYPH</name>
<dbReference type="EMBL" id="AGSN01000199">
    <property type="protein sequence ID" value="EHH06317.1"/>
    <property type="molecule type" value="Genomic_DNA"/>
</dbReference>
<dbReference type="Proteomes" id="UP000002949">
    <property type="component" value="Unassembled WGS sequence"/>
</dbReference>
<gene>
    <name evidence="1" type="ORF">MEA186_28782</name>
</gene>
<evidence type="ECO:0000313" key="2">
    <source>
        <dbReference type="Proteomes" id="UP000002949"/>
    </source>
</evidence>
<keyword evidence="2" id="KW-1185">Reference proteome</keyword>
<sequence>MDVVASVAIAWLDEEQRAMVRDRLTSGTLHGDPAVRALVEELAVSKHAVALVANKPDSKIVPSALRDR</sequence>
<protein>
    <submittedName>
        <fullName evidence="1">Uncharacterized protein</fullName>
    </submittedName>
</protein>
<accession>G6YID6</accession>